<dbReference type="SUPFAM" id="SSF56399">
    <property type="entry name" value="ADP-ribosylation"/>
    <property type="match status" value="1"/>
</dbReference>
<proteinExistence type="predicted"/>
<reference evidence="1" key="1">
    <citation type="submission" date="2009-10" db="EMBL/GenBank/DDBJ databases">
        <title>Diversity of trophic interactions inside an arsenic-rich microbial ecosystem.</title>
        <authorList>
            <person name="Bertin P.N."/>
            <person name="Heinrich-Salmeron A."/>
            <person name="Pelletier E."/>
            <person name="Goulhen-Chollet F."/>
            <person name="Arsene-Ploetze F."/>
            <person name="Gallien S."/>
            <person name="Calteau A."/>
            <person name="Vallenet D."/>
            <person name="Casiot C."/>
            <person name="Chane-Woon-Ming B."/>
            <person name="Giloteaux L."/>
            <person name="Barakat M."/>
            <person name="Bonnefoy V."/>
            <person name="Bruneel O."/>
            <person name="Chandler M."/>
            <person name="Cleiss J."/>
            <person name="Duran R."/>
            <person name="Elbaz-Poulichet F."/>
            <person name="Fonknechten N."/>
            <person name="Lauga B."/>
            <person name="Mornico D."/>
            <person name="Ortet P."/>
            <person name="Schaeffer C."/>
            <person name="Siguier P."/>
            <person name="Alexander Thil Smith A."/>
            <person name="Van Dorsselaer A."/>
            <person name="Weissenbach J."/>
            <person name="Medigue C."/>
            <person name="Le Paslier D."/>
        </authorList>
    </citation>
    <scope>NUCLEOTIDE SEQUENCE</scope>
</reference>
<comment type="caution">
    <text evidence="1">The sequence shown here is derived from an EMBL/GenBank/DDBJ whole genome shotgun (WGS) entry which is preliminary data.</text>
</comment>
<name>E6QNS9_9ZZZZ</name>
<dbReference type="EMBL" id="CABQ01000289">
    <property type="protein sequence ID" value="CBI08900.1"/>
    <property type="molecule type" value="Genomic_DNA"/>
</dbReference>
<evidence type="ECO:0000313" key="1">
    <source>
        <dbReference type="EMBL" id="CBI08900.1"/>
    </source>
</evidence>
<sequence>MSFIMSRREYLCGENFRGSTLCTVPIMNQLLLIYPYPVVERQHDPRDQILAAIRGNINRPQLIAHTPLELAVMMSQCHVSHPLPNALHEALDSCDAYTFAKNEMPPLHKVPGIYKYRNEFPHYDQEAVNDDLHHSGRLVHSGQVVFHGGEWPKHDNMPILNEILTLDRPFSTTLCPQVATTHAYYHNGHGYIWVITAAHNISTPAYVFHNKKRQNLKHEMEILFAPGAQVKCTSIIPVANRPTVLEVILQ</sequence>
<protein>
    <submittedName>
        <fullName evidence="1">Uncharacterized protein</fullName>
    </submittedName>
</protein>
<gene>
    <name evidence="1" type="ORF">CARN6_2422</name>
</gene>
<dbReference type="AlphaFoldDB" id="E6QNS9"/>
<accession>E6QNS9</accession>
<organism evidence="1">
    <name type="scientific">mine drainage metagenome</name>
    <dbReference type="NCBI Taxonomy" id="410659"/>
    <lineage>
        <taxon>unclassified sequences</taxon>
        <taxon>metagenomes</taxon>
        <taxon>ecological metagenomes</taxon>
    </lineage>
</organism>